<reference evidence="2 3" key="1">
    <citation type="submission" date="2016-04" db="EMBL/GenBank/DDBJ databases">
        <authorList>
            <person name="Evans L.H."/>
            <person name="Alamgir A."/>
            <person name="Owens N."/>
            <person name="Weber N.D."/>
            <person name="Virtaneva K."/>
            <person name="Barbian K."/>
            <person name="Babar A."/>
            <person name="Rosenke K."/>
        </authorList>
    </citation>
    <scope>NUCLEOTIDE SEQUENCE [LARGE SCALE GENOMIC DNA]</scope>
    <source>
        <strain evidence="2 3">JL2886</strain>
    </source>
</reference>
<dbReference type="AlphaFoldDB" id="A0A1B0ZR92"/>
<feature type="region of interest" description="Disordered" evidence="1">
    <location>
        <begin position="34"/>
        <end position="64"/>
    </location>
</feature>
<keyword evidence="3" id="KW-1185">Reference proteome</keyword>
<sequence length="64" mass="6607">MQGSRWTAPRWRTAGICFGYGFSCFGLCPGGDGAQPAARRRGAMPNGRGQALGLLPTGGSIPPL</sequence>
<evidence type="ECO:0000313" key="2">
    <source>
        <dbReference type="EMBL" id="ANP36695.1"/>
    </source>
</evidence>
<accession>A0A1B0ZR92</accession>
<dbReference type="Proteomes" id="UP000092565">
    <property type="component" value="Chromosome"/>
</dbReference>
<evidence type="ECO:0000313" key="3">
    <source>
        <dbReference type="Proteomes" id="UP000092565"/>
    </source>
</evidence>
<evidence type="ECO:0000256" key="1">
    <source>
        <dbReference type="SAM" id="MobiDB-lite"/>
    </source>
</evidence>
<protein>
    <submittedName>
        <fullName evidence="2">Uncharacterized protein</fullName>
    </submittedName>
</protein>
<dbReference type="EMBL" id="CP015124">
    <property type="protein sequence ID" value="ANP36695.1"/>
    <property type="molecule type" value="Genomic_DNA"/>
</dbReference>
<organism evidence="2 3">
    <name type="scientific">Phaeobacter gallaeciensis</name>
    <dbReference type="NCBI Taxonomy" id="60890"/>
    <lineage>
        <taxon>Bacteria</taxon>
        <taxon>Pseudomonadati</taxon>
        <taxon>Pseudomonadota</taxon>
        <taxon>Alphaproteobacteria</taxon>
        <taxon>Rhodobacterales</taxon>
        <taxon>Roseobacteraceae</taxon>
        <taxon>Phaeobacter</taxon>
    </lineage>
</organism>
<proteinExistence type="predicted"/>
<gene>
    <name evidence="2" type="ORF">JL2886_01787</name>
</gene>
<name>A0A1B0ZR92_9RHOB</name>